<gene>
    <name evidence="1" type="ORF">KFK09_007349</name>
</gene>
<evidence type="ECO:0000313" key="2">
    <source>
        <dbReference type="Proteomes" id="UP000829196"/>
    </source>
</evidence>
<dbReference type="Proteomes" id="UP000829196">
    <property type="component" value="Unassembled WGS sequence"/>
</dbReference>
<comment type="caution">
    <text evidence="1">The sequence shown here is derived from an EMBL/GenBank/DDBJ whole genome shotgun (WGS) entry which is preliminary data.</text>
</comment>
<accession>A0A8T3BRT5</accession>
<name>A0A8T3BRT5_DENNO</name>
<reference evidence="1" key="1">
    <citation type="journal article" date="2022" name="Front. Genet.">
        <title>Chromosome-Scale Assembly of the Dendrobium nobile Genome Provides Insights Into the Molecular Mechanism of the Biosynthesis of the Medicinal Active Ingredient of Dendrobium.</title>
        <authorList>
            <person name="Xu Q."/>
            <person name="Niu S.-C."/>
            <person name="Li K.-L."/>
            <person name="Zheng P.-J."/>
            <person name="Zhang X.-J."/>
            <person name="Jia Y."/>
            <person name="Liu Y."/>
            <person name="Niu Y.-X."/>
            <person name="Yu L.-H."/>
            <person name="Chen D.-F."/>
            <person name="Zhang G.-Q."/>
        </authorList>
    </citation>
    <scope>NUCLEOTIDE SEQUENCE</scope>
    <source>
        <tissue evidence="1">Leaf</tissue>
    </source>
</reference>
<organism evidence="1 2">
    <name type="scientific">Dendrobium nobile</name>
    <name type="common">Orchid</name>
    <dbReference type="NCBI Taxonomy" id="94219"/>
    <lineage>
        <taxon>Eukaryota</taxon>
        <taxon>Viridiplantae</taxon>
        <taxon>Streptophyta</taxon>
        <taxon>Embryophyta</taxon>
        <taxon>Tracheophyta</taxon>
        <taxon>Spermatophyta</taxon>
        <taxon>Magnoliopsida</taxon>
        <taxon>Liliopsida</taxon>
        <taxon>Asparagales</taxon>
        <taxon>Orchidaceae</taxon>
        <taxon>Epidendroideae</taxon>
        <taxon>Malaxideae</taxon>
        <taxon>Dendrobiinae</taxon>
        <taxon>Dendrobium</taxon>
    </lineage>
</organism>
<protein>
    <submittedName>
        <fullName evidence="1">Uncharacterized protein</fullName>
    </submittedName>
</protein>
<sequence length="50" mass="5838">MKPKYNNIKQNRKKNLKAHKVCCIIEVCDVGSTLNQGCQNRLLSWVRVQH</sequence>
<evidence type="ECO:0000313" key="1">
    <source>
        <dbReference type="EMBL" id="KAI0519888.1"/>
    </source>
</evidence>
<proteinExistence type="predicted"/>
<dbReference type="EMBL" id="JAGYWB010000006">
    <property type="protein sequence ID" value="KAI0519888.1"/>
    <property type="molecule type" value="Genomic_DNA"/>
</dbReference>
<keyword evidence="2" id="KW-1185">Reference proteome</keyword>
<dbReference type="AlphaFoldDB" id="A0A8T3BRT5"/>